<dbReference type="InterPro" id="IPR002885">
    <property type="entry name" value="PPR_rpt"/>
</dbReference>
<evidence type="ECO:0000256" key="1">
    <source>
        <dbReference type="ARBA" id="ARBA00006643"/>
    </source>
</evidence>
<keyword evidence="6" id="KW-1185">Reference proteome</keyword>
<dbReference type="PANTHER" id="PTHR47926:SF367">
    <property type="entry name" value="DYW DOMAIN-CONTAINING PROTEIN"/>
    <property type="match status" value="1"/>
</dbReference>
<dbReference type="SUPFAM" id="SSF48452">
    <property type="entry name" value="TPR-like"/>
    <property type="match status" value="1"/>
</dbReference>
<dbReference type="GO" id="GO:0008270">
    <property type="term" value="F:zinc ion binding"/>
    <property type="evidence" value="ECO:0007669"/>
    <property type="project" value="InterPro"/>
</dbReference>
<feature type="repeat" description="PPR" evidence="3">
    <location>
        <begin position="188"/>
        <end position="222"/>
    </location>
</feature>
<evidence type="ECO:0000256" key="2">
    <source>
        <dbReference type="ARBA" id="ARBA00022737"/>
    </source>
</evidence>
<evidence type="ECO:0000256" key="3">
    <source>
        <dbReference type="PROSITE-ProRule" id="PRU00708"/>
    </source>
</evidence>
<dbReference type="Pfam" id="PF20431">
    <property type="entry name" value="E_motif"/>
    <property type="match status" value="1"/>
</dbReference>
<gene>
    <name evidence="5" type="ORF">G4B88_011759</name>
</gene>
<sequence>MFSYKPNPKPVLSLSSNLIICHSSPSTPTPTFPSVNRTKQSHARIIVSGLVGHANLMAHLLLSLALSPSPPLRYSLSIYQNFKYPSVFATNNLIRCFAKSDSPSHSIVLYSSMLRKHAKPNNHTFTFLFQACSKALGMEEGAQVHAHVVKYGLADDLFIRNALINFYSACSRLEYSKKVFEESLSSRDLVTWNTMLACFVRDGKIHLAEEVFDEMPERDVISWSTIITGYVQSGLLEQALKLFRDVMEKRLRINEAMLVSVLSAAAQLGLLEYGKLVHSVAKSLKFPMTTPLGTSLIDMYAKCGCIEQSKLLFDNMPQKDIWTWNVMICGLATHGLAKEAIALFEIFINEGFAPATVTFIGVLSACSRAGLVKEGRHYFKLMTQDYGIQPEMEHYGCMVDLLGRAGFVNEAVELIDKMQVTPDPVLWATLLGACKIYGYAELGEEIGHKLIKLDPSHSGHYVQLSTIYAKSNKWEEVIRVRRLMIERNTNKTTGWSLIEAHGRVHKFVAGDREHDRFMEIHKMLETIGTRIAEAGYSPNISSVLHDIGDEEKEIVIKEHSERLAIAFGLLVIPDGECIRVVKNLRVCEDCHEVTKFISKVFEREIIVRDGSRFHHFKDGTCSCGDFW</sequence>
<proteinExistence type="inferred from homology"/>
<accession>A0A7J6GC14</accession>
<reference evidence="5 6" key="1">
    <citation type="journal article" date="2020" name="bioRxiv">
        <title>Sequence and annotation of 42 cannabis genomes reveals extensive copy number variation in cannabinoid synthesis and pathogen resistance genes.</title>
        <authorList>
            <person name="Mckernan K.J."/>
            <person name="Helbert Y."/>
            <person name="Kane L.T."/>
            <person name="Ebling H."/>
            <person name="Zhang L."/>
            <person name="Liu B."/>
            <person name="Eaton Z."/>
            <person name="Mclaughlin S."/>
            <person name="Kingan S."/>
            <person name="Baybayan P."/>
            <person name="Concepcion G."/>
            <person name="Jordan M."/>
            <person name="Riva A."/>
            <person name="Barbazuk W."/>
            <person name="Harkins T."/>
        </authorList>
    </citation>
    <scope>NUCLEOTIDE SEQUENCE [LARGE SCALE GENOMIC DNA]</scope>
    <source>
        <strain evidence="6">cv. Jamaican Lion 4</strain>
        <tissue evidence="5">Leaf</tissue>
    </source>
</reference>
<evidence type="ECO:0000259" key="4">
    <source>
        <dbReference type="Pfam" id="PF14432"/>
    </source>
</evidence>
<dbReference type="PANTHER" id="PTHR47926">
    <property type="entry name" value="PENTATRICOPEPTIDE REPEAT-CONTAINING PROTEIN"/>
    <property type="match status" value="1"/>
</dbReference>
<dbReference type="Pfam" id="PF14432">
    <property type="entry name" value="DYW_deaminase"/>
    <property type="match status" value="1"/>
</dbReference>
<dbReference type="FunFam" id="1.25.40.10:FF:000366">
    <property type="entry name" value="Pentatricopeptide (PPR) repeat-containing protein"/>
    <property type="match status" value="1"/>
</dbReference>
<dbReference type="InterPro" id="IPR032867">
    <property type="entry name" value="DYW_dom"/>
</dbReference>
<dbReference type="OrthoDB" id="1654150at2759"/>
<name>A0A7J6GC14_CANSA</name>
<dbReference type="FunFam" id="1.25.40.10:FF:000442">
    <property type="entry name" value="Pentatricopeptide repeat-containing protein At3g49710"/>
    <property type="match status" value="1"/>
</dbReference>
<feature type="domain" description="DYW" evidence="4">
    <location>
        <begin position="535"/>
        <end position="627"/>
    </location>
</feature>
<dbReference type="Pfam" id="PF13041">
    <property type="entry name" value="PPR_2"/>
    <property type="match status" value="1"/>
</dbReference>
<keyword evidence="2" id="KW-0677">Repeat</keyword>
<dbReference type="InterPro" id="IPR046848">
    <property type="entry name" value="E_motif"/>
</dbReference>
<dbReference type="AlphaFoldDB" id="A0A7J6GC14"/>
<dbReference type="NCBIfam" id="TIGR00756">
    <property type="entry name" value="PPR"/>
    <property type="match status" value="4"/>
</dbReference>
<dbReference type="InterPro" id="IPR046960">
    <property type="entry name" value="PPR_At4g14850-like_plant"/>
</dbReference>
<feature type="repeat" description="PPR" evidence="3">
    <location>
        <begin position="320"/>
        <end position="354"/>
    </location>
</feature>
<evidence type="ECO:0000313" key="5">
    <source>
        <dbReference type="EMBL" id="KAF4380513.1"/>
    </source>
</evidence>
<dbReference type="GO" id="GO:0009451">
    <property type="term" value="P:RNA modification"/>
    <property type="evidence" value="ECO:0007669"/>
    <property type="project" value="InterPro"/>
</dbReference>
<dbReference type="EMBL" id="JAATIQ010000120">
    <property type="protein sequence ID" value="KAF4380513.1"/>
    <property type="molecule type" value="Genomic_DNA"/>
</dbReference>
<accession>A0A803Q1V3</accession>
<protein>
    <recommendedName>
        <fullName evidence="4">DYW domain-containing protein</fullName>
    </recommendedName>
</protein>
<evidence type="ECO:0000313" key="6">
    <source>
        <dbReference type="Proteomes" id="UP000583929"/>
    </source>
</evidence>
<comment type="caution">
    <text evidence="5">The sequence shown here is derived from an EMBL/GenBank/DDBJ whole genome shotgun (WGS) entry which is preliminary data.</text>
</comment>
<organism evidence="5 6">
    <name type="scientific">Cannabis sativa</name>
    <name type="common">Hemp</name>
    <name type="synonym">Marijuana</name>
    <dbReference type="NCBI Taxonomy" id="3483"/>
    <lineage>
        <taxon>Eukaryota</taxon>
        <taxon>Viridiplantae</taxon>
        <taxon>Streptophyta</taxon>
        <taxon>Embryophyta</taxon>
        <taxon>Tracheophyta</taxon>
        <taxon>Spermatophyta</taxon>
        <taxon>Magnoliopsida</taxon>
        <taxon>eudicotyledons</taxon>
        <taxon>Gunneridae</taxon>
        <taxon>Pentapetalae</taxon>
        <taxon>rosids</taxon>
        <taxon>fabids</taxon>
        <taxon>Rosales</taxon>
        <taxon>Cannabaceae</taxon>
        <taxon>Cannabis</taxon>
    </lineage>
</organism>
<dbReference type="InterPro" id="IPR011990">
    <property type="entry name" value="TPR-like_helical_dom_sf"/>
</dbReference>
<comment type="similarity">
    <text evidence="1">Belongs to the PPR family. PCMP-H subfamily.</text>
</comment>
<dbReference type="OMA" id="IRCFAKS"/>
<dbReference type="Pfam" id="PF01535">
    <property type="entry name" value="PPR"/>
    <property type="match status" value="6"/>
</dbReference>
<dbReference type="Gene3D" id="1.25.40.10">
    <property type="entry name" value="Tetratricopeptide repeat domain"/>
    <property type="match status" value="2"/>
</dbReference>
<dbReference type="Proteomes" id="UP000583929">
    <property type="component" value="Unassembled WGS sequence"/>
</dbReference>
<dbReference type="PROSITE" id="PS51375">
    <property type="entry name" value="PPR"/>
    <property type="match status" value="2"/>
</dbReference>
<dbReference type="FunFam" id="1.25.40.10:FF:000031">
    <property type="entry name" value="Pentatricopeptide repeat-containing protein mitochondrial"/>
    <property type="match status" value="1"/>
</dbReference>
<dbReference type="GO" id="GO:0003723">
    <property type="term" value="F:RNA binding"/>
    <property type="evidence" value="ECO:0007669"/>
    <property type="project" value="InterPro"/>
</dbReference>